<evidence type="ECO:0000256" key="1">
    <source>
        <dbReference type="ARBA" id="ARBA00022737"/>
    </source>
</evidence>
<dbReference type="Pfam" id="PF18962">
    <property type="entry name" value="Por_Secre_tail"/>
    <property type="match status" value="1"/>
</dbReference>
<keyword evidence="4" id="KW-1185">Reference proteome</keyword>
<proteinExistence type="predicted"/>
<evidence type="ECO:0000313" key="3">
    <source>
        <dbReference type="EMBL" id="GLR20090.1"/>
    </source>
</evidence>
<dbReference type="InterPro" id="IPR018247">
    <property type="entry name" value="EF_Hand_1_Ca_BS"/>
</dbReference>
<keyword evidence="1" id="KW-0677">Repeat</keyword>
<dbReference type="PANTHER" id="PTHR24273:SF32">
    <property type="entry name" value="HYALIN"/>
    <property type="match status" value="1"/>
</dbReference>
<dbReference type="CDD" id="cd14252">
    <property type="entry name" value="Dockerin_like"/>
    <property type="match status" value="1"/>
</dbReference>
<reference evidence="3" key="1">
    <citation type="journal article" date="2014" name="Int. J. Syst. Evol. Microbiol.">
        <title>Complete genome sequence of Corynebacterium casei LMG S-19264T (=DSM 44701T), isolated from a smear-ripened cheese.</title>
        <authorList>
            <consortium name="US DOE Joint Genome Institute (JGI-PGF)"/>
            <person name="Walter F."/>
            <person name="Albersmeier A."/>
            <person name="Kalinowski J."/>
            <person name="Ruckert C."/>
        </authorList>
    </citation>
    <scope>NUCLEOTIDE SEQUENCE</scope>
    <source>
        <strain evidence="3">NBRC 108769</strain>
    </source>
</reference>
<feature type="domain" description="HYR" evidence="2">
    <location>
        <begin position="2025"/>
        <end position="2109"/>
    </location>
</feature>
<name>A0AA37SYW4_9BACT</name>
<dbReference type="InterPro" id="IPR036439">
    <property type="entry name" value="Dockerin_dom_sf"/>
</dbReference>
<dbReference type="EMBL" id="BSOH01000037">
    <property type="protein sequence ID" value="GLR20090.1"/>
    <property type="molecule type" value="Genomic_DNA"/>
</dbReference>
<dbReference type="Proteomes" id="UP001156666">
    <property type="component" value="Unassembled WGS sequence"/>
</dbReference>
<dbReference type="PROSITE" id="PS50825">
    <property type="entry name" value="HYR"/>
    <property type="match status" value="1"/>
</dbReference>
<dbReference type="RefSeq" id="WP_284284822.1">
    <property type="nucleotide sequence ID" value="NZ_BSOH01000037.1"/>
</dbReference>
<comment type="caution">
    <text evidence="3">The sequence shown here is derived from an EMBL/GenBank/DDBJ whole genome shotgun (WGS) entry which is preliminary data.</text>
</comment>
<dbReference type="NCBIfam" id="TIGR04183">
    <property type="entry name" value="Por_Secre_tail"/>
    <property type="match status" value="1"/>
</dbReference>
<evidence type="ECO:0000313" key="4">
    <source>
        <dbReference type="Proteomes" id="UP001156666"/>
    </source>
</evidence>
<sequence>MPTIANTGDVEDEADSCGVGEATFADVADLSGCNGTGMITRTWTLVDACGNLNVQEQIITVQDTSPPSFTVPSNITINCEVMPTIANTGDVEDESDNCGVGEAMFADVADLAGCNGTGTITRTWTLVDACGNMNVQEQIITIQDTTPPSFTVPSAITINCEMMPTIGNAGDVEDEADNCGVGEATFADAADLAGCNGTGTITRTWTLVDACGNMNVQEQVITVQDTSPPSFTVPSNITINCEVMPTIANTGDVENEADNCGVGEATFADVADLAGCNGTGTITRTWTLVDACGNMNVQEQIITIQDTTKPIIITCAPIITINCDDDPNPASTGMPTASDNCTLPEDLAITFTDSSEGGTCSGDDPIIRTWTISDACGNSIECTQSIVIQDVEKPSFTVPSNITINCEVEPIISITGDVTDAADNCALLSIEFMDVNQEEPGCNNTRIIERTWTALDICGNDSIAIQLITVQDTTPPTFTAPENITINCEIEPSIDNTGDVTDEADNCGVVEATFEDSEDLEGCNGTGIITRTWILVDACGNMNVQEQIITVQDTTPPTFTAPENITINCEIQPSIDNTGDVTDEADNCGVVEATFEDSEDLEGCNGTGTVRRTWTLIDACGNMDVQEQIITVQDTTRPVIITCNPSITISCDDDPDPSSTGIPVATDNCTLPEDLAITFMDSSEGGTCSGDDPIIRIWTISDACGNSVKCTQSIVIQDVEKPSFNVPSNITINCEVEPDVTITGNVIDATDNCALLSIGFEDENQAEPGCNNTRIIERTWTALDICGNDSIAIQLITVQDTTPPTFTVPSNITINCDVEPSIDNTGDVTDEADYCGVGEATFADTEDLEGCNGTGIITRTWTLVDACGNMDVQEQLITVQDTTPPTFTAPENITINCEIAPSIDNTGDVTDEADNCGVVEATFADVADLAGCNGTGTIRRTWTLIDACGNMDVQEQIITVQDTTRPVIITCNPSITISCDDDPNPSFTGMPTASDNCTLPEDLAITFMDSSEGGTCSGDDPIIRTWTISDACGNSVECTQSIVIQDVEKPSFTVPSNITINCEVEPIISITGDVTDAADNCALLSIEFMDVNQEEPGCNNTRIIERTWIALDICGNDSIAIQLITVQDTTPPSFTVPSNITINCEIEPSIDNTGDVIDEDDNCGVGEASFVDAEDLEGCNGTGTITRTWTLVDACGNINVQEQIITVQDTTPPTFTAPENITINCEIEPSIDNTGDVTDEADYCGVGEATFADTEDLEGCNGTGIITRTWTLVDACGNMDVQEQLITVLDTAPPSFTVPSNITINCEVMPTIGNTGDVEDESDNCGVGEATFADVANLAGCNGTGTITRTWTLVDACGNMNVQEQIITIQDTTKPVIITCNPSITISCDDDPNPASTGMPTASDNCTLPEDLAITFMDSSEGGTCSGDDPIIRIWTISDACGNSIECTQSIVIQDVEKPSFTVPSNITINCEVEPIISITGDVTDAADNCELLSIEFMDVNQEEPGCNNTRIIERTWIALDICGNDSIAIQIITVQDTTPPSFTAPENITINCDVEPSIDNTGDVTDEADNCGVEEATFADVADLAGCNGTGTITRTWTLVDACGNMNVQDQIITVQDTTPPTFTVPVNITINCDIEPSVENIGDVEDLLDNCGIEAATFVDVENFEGCSGTGIITRTWTLVDACGNMNTQDQIITVQDTTPPTFIVPANITINCDIEATVSVTGDLENEADNCRLGEKSFVDIENLEDCNGTGTITRIWTLADLCGNINIQEQIITVRDTTSPEIVAPTDVSIMCEDDPNDLTLTGEPSTLDNCTNEEGIMISYSDVNNIEGCASEGTITRTWTAVDLCGNTSTDVQTIFVEDVSPPEFMFPSNITINCFEDYTNLESTGDVFIMEGSCAIGLMAIYTDEVRLNGCNNTGTVERTWVVSDNCGNSDVQSQIITVEDEEPPVAICNDVTIFIEIGGNIDLRLDEIDNGSYDCGVIERSLSQSNFECDDAGLNIIQFIVEDECGNTNSCNASVFVIDTISPSIICPADLTVQLSADQCSAEAVFADPIGEDNCSFLISRIDDLGLFSGDEFYVGNNILSYEITDVSNNTASCSHEIFVKNFLPPAFACQGQINVSMDEHCEFSISIEDVLTGGELGCSDGYTIEVGSGTPDNFQNIIGSPIITCEYLGQDLLYSITDNTNNISCWGRVLAEDKLAPQLNGRNLEVKCDEETDPFHVGFPFHDSIHIENIDGAMIAEKGADNCSQARLSYFDNQSFLACDNLYSLQIIRNWTAIDDGGRTGYGIDTINMLRATIDDLELPRNFDGIDTSYLKCEDRGVEWDTLTNGHPSPTVTGDIIGNTCNEFQLTFEDLRFDNCADSPNACFKVLRDWKIYNWCSGEIIEHQQIIKILDDIAPTVIAPDDHTLGADSWCKGYLVVNPPSISDNCSDNDNYRVISDAGIVEFDESLKLYTISELQEGEVYVIYEAEDCCGNLGYDTTKVLLVDQSPPVAVCHENTIISLSVNEDFNGSETKLYASSIDNGSSDNCKPVWLKIGRMDDSICGQANVGLLIDDYASFCCGDIDRNNMVALRVFEVNPGEGIVSTAEMEEGGSLYGKYTDCMARVTVQDKLNPIIIPPSDMTVSCEYWSDEDNLDQFFGSIKLNTNIADSLFIFDRGCPDEASFDPADRYASYYKFVGFDGYAYDACDIEITESHTVSYGCNASEIIRTFIATDSQGNSSTTNQRITIKECIPFYIADEDCGNSDPLDGVAWPCDYITSDCNASLDTSITGIPEIMMRTCHTIGIKFNDSEYISSGNGCKTILREWRIIDECYFDIALDDFHVKEWRYYQRLRIENSEAPVFSNCEDLSIDLNEECEGILDYTIVASDDCTSDDLLAYHYEIDMNSDYSYSDKVKSRSINTVLPEGKHQLKWYAFDGCNNISVCNQTITVIDRKPPVAYCFNGITTSLNEGDKELEFWASDFDLGGYDECSNPVVVSFSPNTSDIILNISCNDLDLFPVDSIPITLWITDSYGNQDFCNTYLKIRSSAEICGETVEEASILGEITNHADGIGISNVEMYFSTNDESFEEYEMAVAGKYELTNLKMYSDYYLKPKKNDDVLNGVTTLDLVLIQKHILGTKVINNPYYLIASDVNHSGAITASDLLDLRKVILGIKKEFKNNNSWNFMPSHLEWIDIQNPWGVSDYTSVYDLRKDVFENFTGIKVGDVNGNVQISEQNNSSIRVDHSILLESILDDGQWNLKNNVNKEIFGLELSLIVSNEMDIDAMVVTSDLPEFTKDNYHFFNKDDQLILKVSWNTAEPIQIKDRSLLSVSGIREIRLHETGINEFYDIGLQAIPVKEEESIGKLTLHQNTPNPFTEKTTVKMEISEAGNYELSVLDLSGKTVWKSDEYLEKGMNSRTLEFSNLKSGIYVFKISSQSISKSIKMMVIN</sequence>
<dbReference type="InterPro" id="IPR003410">
    <property type="entry name" value="HYR_dom"/>
</dbReference>
<dbReference type="PANTHER" id="PTHR24273">
    <property type="entry name" value="FI04643P-RELATED"/>
    <property type="match status" value="1"/>
</dbReference>
<dbReference type="PROSITE" id="PS00018">
    <property type="entry name" value="EF_HAND_1"/>
    <property type="match status" value="1"/>
</dbReference>
<gene>
    <name evidence="3" type="ORF">GCM10007940_47060</name>
</gene>
<dbReference type="Gene3D" id="1.10.1330.10">
    <property type="entry name" value="Dockerin domain"/>
    <property type="match status" value="1"/>
</dbReference>
<protein>
    <recommendedName>
        <fullName evidence="2">HYR domain-containing protein</fullName>
    </recommendedName>
</protein>
<organism evidence="3 4">
    <name type="scientific">Portibacter lacus</name>
    <dbReference type="NCBI Taxonomy" id="1099794"/>
    <lineage>
        <taxon>Bacteria</taxon>
        <taxon>Pseudomonadati</taxon>
        <taxon>Bacteroidota</taxon>
        <taxon>Saprospiria</taxon>
        <taxon>Saprospirales</taxon>
        <taxon>Haliscomenobacteraceae</taxon>
        <taxon>Portibacter</taxon>
    </lineage>
</organism>
<evidence type="ECO:0000259" key="2">
    <source>
        <dbReference type="PROSITE" id="PS50825"/>
    </source>
</evidence>
<dbReference type="Pfam" id="PF02494">
    <property type="entry name" value="HYR"/>
    <property type="match status" value="1"/>
</dbReference>
<reference evidence="3" key="2">
    <citation type="submission" date="2023-01" db="EMBL/GenBank/DDBJ databases">
        <title>Draft genome sequence of Portibacter lacus strain NBRC 108769.</title>
        <authorList>
            <person name="Sun Q."/>
            <person name="Mori K."/>
        </authorList>
    </citation>
    <scope>NUCLEOTIDE SEQUENCE</scope>
    <source>
        <strain evidence="3">NBRC 108769</strain>
    </source>
</reference>
<dbReference type="InterPro" id="IPR026444">
    <property type="entry name" value="Secre_tail"/>
</dbReference>
<accession>A0AA37SYW4</accession>
<dbReference type="GO" id="GO:0000272">
    <property type="term" value="P:polysaccharide catabolic process"/>
    <property type="evidence" value="ECO:0007669"/>
    <property type="project" value="InterPro"/>
</dbReference>